<reference evidence="2" key="1">
    <citation type="submission" date="2020-04" db="EMBL/GenBank/DDBJ databases">
        <authorList>
            <person name="Zhang T."/>
        </authorList>
    </citation>
    <scope>NUCLEOTIDE SEQUENCE</scope>
    <source>
        <strain evidence="2">HKST-UBA14</strain>
    </source>
</reference>
<feature type="domain" description="N-acetyltransferase" evidence="1">
    <location>
        <begin position="1"/>
        <end position="147"/>
    </location>
</feature>
<sequence length="147" mass="16775">QDAYKGLMPAELLDNLSIDQKIKLWESLLSSDNKDTIVFVATEGESIIGFTSIGKSRDPEATEEIGEIYTIYVDHNHYRKGAGKLLLDAVQVELKELGFSKATLWVLETNIQGRNFYEKNGWQITEGKKTEERNGYKLDEVKYKKIL</sequence>
<comment type="caution">
    <text evidence="2">The sequence shown here is derived from an EMBL/GenBank/DDBJ whole genome shotgun (WGS) entry which is preliminary data.</text>
</comment>
<dbReference type="Proteomes" id="UP000783287">
    <property type="component" value="Unassembled WGS sequence"/>
</dbReference>
<accession>A0A955L5T1</accession>
<protein>
    <submittedName>
        <fullName evidence="2">GNAT family N-acetyltransferase</fullName>
    </submittedName>
</protein>
<dbReference type="InterPro" id="IPR000182">
    <property type="entry name" value="GNAT_dom"/>
</dbReference>
<proteinExistence type="predicted"/>
<organism evidence="2 3">
    <name type="scientific">Candidatus Dojkabacteria bacterium</name>
    <dbReference type="NCBI Taxonomy" id="2099670"/>
    <lineage>
        <taxon>Bacteria</taxon>
        <taxon>Candidatus Dojkabacteria</taxon>
    </lineage>
</organism>
<dbReference type="PANTHER" id="PTHR43415:SF3">
    <property type="entry name" value="GNAT-FAMILY ACETYLTRANSFERASE"/>
    <property type="match status" value="1"/>
</dbReference>
<reference evidence="2" key="2">
    <citation type="journal article" date="2021" name="Microbiome">
        <title>Successional dynamics and alternative stable states in a saline activated sludge microbial community over 9 years.</title>
        <authorList>
            <person name="Wang Y."/>
            <person name="Ye J."/>
            <person name="Ju F."/>
            <person name="Liu L."/>
            <person name="Boyd J.A."/>
            <person name="Deng Y."/>
            <person name="Parks D.H."/>
            <person name="Jiang X."/>
            <person name="Yin X."/>
            <person name="Woodcroft B.J."/>
            <person name="Tyson G.W."/>
            <person name="Hugenholtz P."/>
            <person name="Polz M.F."/>
            <person name="Zhang T."/>
        </authorList>
    </citation>
    <scope>NUCLEOTIDE SEQUENCE</scope>
    <source>
        <strain evidence="2">HKST-UBA14</strain>
    </source>
</reference>
<dbReference type="InterPro" id="IPR016181">
    <property type="entry name" value="Acyl_CoA_acyltransferase"/>
</dbReference>
<name>A0A955L5T1_9BACT</name>
<evidence type="ECO:0000313" key="2">
    <source>
        <dbReference type="EMBL" id="MCA9383420.1"/>
    </source>
</evidence>
<dbReference type="GO" id="GO:0016747">
    <property type="term" value="F:acyltransferase activity, transferring groups other than amino-acyl groups"/>
    <property type="evidence" value="ECO:0007669"/>
    <property type="project" value="InterPro"/>
</dbReference>
<dbReference type="PROSITE" id="PS51186">
    <property type="entry name" value="GNAT"/>
    <property type="match status" value="1"/>
</dbReference>
<dbReference type="AlphaFoldDB" id="A0A955L5T1"/>
<evidence type="ECO:0000259" key="1">
    <source>
        <dbReference type="PROSITE" id="PS51186"/>
    </source>
</evidence>
<dbReference type="SUPFAM" id="SSF55729">
    <property type="entry name" value="Acyl-CoA N-acyltransferases (Nat)"/>
    <property type="match status" value="1"/>
</dbReference>
<dbReference type="Gene3D" id="3.40.630.30">
    <property type="match status" value="1"/>
</dbReference>
<evidence type="ECO:0000313" key="3">
    <source>
        <dbReference type="Proteomes" id="UP000783287"/>
    </source>
</evidence>
<dbReference type="EMBL" id="JAGQLK010000068">
    <property type="protein sequence ID" value="MCA9383420.1"/>
    <property type="molecule type" value="Genomic_DNA"/>
</dbReference>
<feature type="non-terminal residue" evidence="2">
    <location>
        <position position="1"/>
    </location>
</feature>
<dbReference type="Pfam" id="PF00583">
    <property type="entry name" value="Acetyltransf_1"/>
    <property type="match status" value="1"/>
</dbReference>
<gene>
    <name evidence="2" type="ORF">KC909_03580</name>
</gene>
<dbReference type="CDD" id="cd04301">
    <property type="entry name" value="NAT_SF"/>
    <property type="match status" value="1"/>
</dbReference>
<dbReference type="PANTHER" id="PTHR43415">
    <property type="entry name" value="SPERMIDINE N(1)-ACETYLTRANSFERASE"/>
    <property type="match status" value="1"/>
</dbReference>